<sequence length="48" mass="5711">MRPEFIALIILIVMYWYFIMRKGQYVTITMPPEKMSNVSIFDGDNLSH</sequence>
<keyword evidence="1" id="KW-1133">Transmembrane helix</keyword>
<dbReference type="AlphaFoldDB" id="A0A6C0DA32"/>
<proteinExistence type="predicted"/>
<keyword evidence="1" id="KW-0812">Transmembrane</keyword>
<dbReference type="EMBL" id="MN739564">
    <property type="protein sequence ID" value="QHT13232.1"/>
    <property type="molecule type" value="Genomic_DNA"/>
</dbReference>
<organism evidence="2">
    <name type="scientific">viral metagenome</name>
    <dbReference type="NCBI Taxonomy" id="1070528"/>
    <lineage>
        <taxon>unclassified sequences</taxon>
        <taxon>metagenomes</taxon>
        <taxon>organismal metagenomes</taxon>
    </lineage>
</organism>
<feature type="transmembrane region" description="Helical" evidence="1">
    <location>
        <begin position="5"/>
        <end position="20"/>
    </location>
</feature>
<reference evidence="2" key="1">
    <citation type="journal article" date="2020" name="Nature">
        <title>Giant virus diversity and host interactions through global metagenomics.</title>
        <authorList>
            <person name="Schulz F."/>
            <person name="Roux S."/>
            <person name="Paez-Espino D."/>
            <person name="Jungbluth S."/>
            <person name="Walsh D.A."/>
            <person name="Denef V.J."/>
            <person name="McMahon K.D."/>
            <person name="Konstantinidis K.T."/>
            <person name="Eloe-Fadrosh E.A."/>
            <person name="Kyrpides N.C."/>
            <person name="Woyke T."/>
        </authorList>
    </citation>
    <scope>NUCLEOTIDE SEQUENCE</scope>
    <source>
        <strain evidence="2">GVMAG-M-3300023174-131</strain>
    </source>
</reference>
<keyword evidence="1" id="KW-0472">Membrane</keyword>
<evidence type="ECO:0000256" key="1">
    <source>
        <dbReference type="SAM" id="Phobius"/>
    </source>
</evidence>
<protein>
    <submittedName>
        <fullName evidence="2">Uncharacterized protein</fullName>
    </submittedName>
</protein>
<accession>A0A6C0DA32</accession>
<name>A0A6C0DA32_9ZZZZ</name>
<evidence type="ECO:0000313" key="2">
    <source>
        <dbReference type="EMBL" id="QHT13232.1"/>
    </source>
</evidence>